<dbReference type="InterPro" id="IPR051309">
    <property type="entry name" value="ABCF_ATPase"/>
</dbReference>
<organism evidence="5 6">
    <name type="scientific">Mucilaginibacter conchicola</name>
    <dbReference type="NCBI Taxonomy" id="2303333"/>
    <lineage>
        <taxon>Bacteria</taxon>
        <taxon>Pseudomonadati</taxon>
        <taxon>Bacteroidota</taxon>
        <taxon>Sphingobacteriia</taxon>
        <taxon>Sphingobacteriales</taxon>
        <taxon>Sphingobacteriaceae</taxon>
        <taxon>Mucilaginibacter</taxon>
    </lineage>
</organism>
<evidence type="ECO:0000313" key="6">
    <source>
        <dbReference type="Proteomes" id="UP000264217"/>
    </source>
</evidence>
<accession>A0A372NMT3</accession>
<dbReference type="Proteomes" id="UP000264217">
    <property type="component" value="Unassembled WGS sequence"/>
</dbReference>
<dbReference type="Pfam" id="PF00005">
    <property type="entry name" value="ABC_tran"/>
    <property type="match status" value="2"/>
</dbReference>
<feature type="domain" description="ABC transporter" evidence="4">
    <location>
        <begin position="3"/>
        <end position="237"/>
    </location>
</feature>
<dbReference type="GO" id="GO:0005524">
    <property type="term" value="F:ATP binding"/>
    <property type="evidence" value="ECO:0007669"/>
    <property type="project" value="UniProtKB-KW"/>
</dbReference>
<keyword evidence="1" id="KW-0547">Nucleotide-binding</keyword>
<sequence length="532" mass="59382">MSIRINTIIYEHPDKSSLFGPLSLSIANGEKTALIGNNGVGKSTLLKIVAGNLLPSAGEVQTNEISWFVPQHLGEYDSLTIAEVLKADKKLRAIELITEGSSDLSLYDELEDDWEIETKVRTALNEWGLKHLGFEQRLNELSGGEKTKVFLAGISIWQPAVIVLDEPTNHLDASGRSAVYKLIESSPATILMVSHDRTLLNSITKTIEMTRVGLEVFGGNYEFYRLQKENKVTALQSQLDERAKTLKQTQQKARELTEQRQRKESRGRSLGQSNSLPRIISGGLKSKAEQSTAKLMDTHQEKNAGLISDIQELRSQIQQNQVLRIDIGSPALHEGKLLIDAEALNYSYNDIHLWELPLSFQIRSGERIQLSGDNGTGKSTLIGLITGKMLPSSGSLILQEFNFLHLDQDYSMIRPARSVYEQLSGYNARNLEEHELKSLLIYSQFPKESWDRKCGNLSGGEKMKLALCCLSVLDQAPDMLILDEPSNNLDIQSLETLTASLNIYKGTMLVVSHDKAFIDGMKINKHIHLKRS</sequence>
<comment type="caution">
    <text evidence="5">The sequence shown here is derived from an EMBL/GenBank/DDBJ whole genome shotgun (WGS) entry which is preliminary data.</text>
</comment>
<evidence type="ECO:0000256" key="3">
    <source>
        <dbReference type="SAM" id="MobiDB-lite"/>
    </source>
</evidence>
<dbReference type="InterPro" id="IPR003439">
    <property type="entry name" value="ABC_transporter-like_ATP-bd"/>
</dbReference>
<proteinExistence type="predicted"/>
<dbReference type="SUPFAM" id="SSF52540">
    <property type="entry name" value="P-loop containing nucleoside triphosphate hydrolases"/>
    <property type="match status" value="2"/>
</dbReference>
<feature type="domain" description="ABC transporter" evidence="4">
    <location>
        <begin position="339"/>
        <end position="529"/>
    </location>
</feature>
<dbReference type="EMBL" id="QWDC01000004">
    <property type="protein sequence ID" value="RFZ90246.1"/>
    <property type="molecule type" value="Genomic_DNA"/>
</dbReference>
<dbReference type="PANTHER" id="PTHR42855:SF1">
    <property type="entry name" value="ABC TRANSPORTER DOMAIN-CONTAINING PROTEIN"/>
    <property type="match status" value="1"/>
</dbReference>
<dbReference type="InterPro" id="IPR027417">
    <property type="entry name" value="P-loop_NTPase"/>
</dbReference>
<dbReference type="PANTHER" id="PTHR42855">
    <property type="entry name" value="ABC TRANSPORTER ATP-BINDING SUBUNIT"/>
    <property type="match status" value="1"/>
</dbReference>
<evidence type="ECO:0000256" key="1">
    <source>
        <dbReference type="ARBA" id="ARBA00022741"/>
    </source>
</evidence>
<feature type="compositionally biased region" description="Basic and acidic residues" evidence="3">
    <location>
        <begin position="252"/>
        <end position="267"/>
    </location>
</feature>
<dbReference type="RefSeq" id="WP_117393660.1">
    <property type="nucleotide sequence ID" value="NZ_QWDC01000004.1"/>
</dbReference>
<keyword evidence="6" id="KW-1185">Reference proteome</keyword>
<dbReference type="SMART" id="SM00382">
    <property type="entry name" value="AAA"/>
    <property type="match status" value="2"/>
</dbReference>
<evidence type="ECO:0000313" key="5">
    <source>
        <dbReference type="EMBL" id="RFZ90246.1"/>
    </source>
</evidence>
<dbReference type="InterPro" id="IPR017871">
    <property type="entry name" value="ABC_transporter-like_CS"/>
</dbReference>
<dbReference type="Gene3D" id="3.40.50.300">
    <property type="entry name" value="P-loop containing nucleotide triphosphate hydrolases"/>
    <property type="match status" value="2"/>
</dbReference>
<protein>
    <submittedName>
        <fullName evidence="5">ABC transporter ATP-binding protein</fullName>
    </submittedName>
</protein>
<evidence type="ECO:0000259" key="4">
    <source>
        <dbReference type="PROSITE" id="PS50893"/>
    </source>
</evidence>
<evidence type="ECO:0000256" key="2">
    <source>
        <dbReference type="ARBA" id="ARBA00022840"/>
    </source>
</evidence>
<keyword evidence="2 5" id="KW-0067">ATP-binding</keyword>
<dbReference type="OrthoDB" id="9804035at2"/>
<dbReference type="GO" id="GO:0016887">
    <property type="term" value="F:ATP hydrolysis activity"/>
    <property type="evidence" value="ECO:0007669"/>
    <property type="project" value="InterPro"/>
</dbReference>
<dbReference type="PROSITE" id="PS00211">
    <property type="entry name" value="ABC_TRANSPORTER_1"/>
    <property type="match status" value="2"/>
</dbReference>
<gene>
    <name evidence="5" type="ORF">D0C36_20835</name>
</gene>
<feature type="region of interest" description="Disordered" evidence="3">
    <location>
        <begin position="246"/>
        <end position="286"/>
    </location>
</feature>
<reference evidence="5 6" key="1">
    <citation type="submission" date="2018-08" db="EMBL/GenBank/DDBJ databases">
        <title>Mucilaginibacter sp. MYSH2.</title>
        <authorList>
            <person name="Seo T."/>
        </authorList>
    </citation>
    <scope>NUCLEOTIDE SEQUENCE [LARGE SCALE GENOMIC DNA]</scope>
    <source>
        <strain evidence="5 6">MYSH2</strain>
    </source>
</reference>
<dbReference type="FunFam" id="3.40.50.300:FF:001320">
    <property type="entry name" value="Heme ABC transporter ATP-binding protein"/>
    <property type="match status" value="1"/>
</dbReference>
<name>A0A372NMT3_9SPHI</name>
<dbReference type="PROSITE" id="PS50893">
    <property type="entry name" value="ABC_TRANSPORTER_2"/>
    <property type="match status" value="2"/>
</dbReference>
<dbReference type="CDD" id="cd03221">
    <property type="entry name" value="ABCF_EF-3"/>
    <property type="match status" value="1"/>
</dbReference>
<dbReference type="AlphaFoldDB" id="A0A372NMT3"/>
<dbReference type="InterPro" id="IPR003593">
    <property type="entry name" value="AAA+_ATPase"/>
</dbReference>